<feature type="modified residue" description="4-aspartylphosphate" evidence="9">
    <location>
        <position position="582"/>
    </location>
</feature>
<dbReference type="InterPro" id="IPR001789">
    <property type="entry name" value="Sig_transdc_resp-reg_receiver"/>
</dbReference>
<feature type="transmembrane region" description="Helical" evidence="10">
    <location>
        <begin position="78"/>
        <end position="95"/>
    </location>
</feature>
<name>A0A6B3SM70_9BURK</name>
<evidence type="ECO:0000259" key="13">
    <source>
        <dbReference type="PROSITE" id="PS50924"/>
    </source>
</evidence>
<comment type="caution">
    <text evidence="14">The sequence shown here is derived from an EMBL/GenBank/DDBJ whole genome shotgun (WGS) entry which is preliminary data.</text>
</comment>
<evidence type="ECO:0000256" key="7">
    <source>
        <dbReference type="ARBA" id="ARBA00058004"/>
    </source>
</evidence>
<dbReference type="FunFam" id="3.30.565.10:FF:000010">
    <property type="entry name" value="Sensor histidine kinase RcsC"/>
    <property type="match status" value="1"/>
</dbReference>
<dbReference type="InterPro" id="IPR036097">
    <property type="entry name" value="HisK_dim/P_sf"/>
</dbReference>
<dbReference type="InterPro" id="IPR005330">
    <property type="entry name" value="MHYT_dom"/>
</dbReference>
<evidence type="ECO:0000256" key="10">
    <source>
        <dbReference type="PROSITE-ProRule" id="PRU00244"/>
    </source>
</evidence>
<dbReference type="GO" id="GO:0000155">
    <property type="term" value="F:phosphorelay sensor kinase activity"/>
    <property type="evidence" value="ECO:0007669"/>
    <property type="project" value="InterPro"/>
</dbReference>
<dbReference type="InterPro" id="IPR011006">
    <property type="entry name" value="CheY-like_superfamily"/>
</dbReference>
<dbReference type="EC" id="2.7.13.3" evidence="2"/>
<evidence type="ECO:0000256" key="9">
    <source>
        <dbReference type="PROSITE-ProRule" id="PRU00169"/>
    </source>
</evidence>
<evidence type="ECO:0000259" key="12">
    <source>
        <dbReference type="PROSITE" id="PS50110"/>
    </source>
</evidence>
<dbReference type="SMART" id="SM00388">
    <property type="entry name" value="HisKA"/>
    <property type="match status" value="1"/>
</dbReference>
<dbReference type="SMART" id="SM00387">
    <property type="entry name" value="HATPase_c"/>
    <property type="match status" value="1"/>
</dbReference>
<keyword evidence="6" id="KW-0843">Virulence</keyword>
<dbReference type="Gene3D" id="1.10.287.130">
    <property type="match status" value="1"/>
</dbReference>
<dbReference type="RefSeq" id="WP_163963624.1">
    <property type="nucleotide sequence ID" value="NZ_JAAIVB010000041.1"/>
</dbReference>
<dbReference type="PROSITE" id="PS50110">
    <property type="entry name" value="RESPONSE_REGULATORY"/>
    <property type="match status" value="1"/>
</dbReference>
<evidence type="ECO:0000256" key="5">
    <source>
        <dbReference type="ARBA" id="ARBA00023012"/>
    </source>
</evidence>
<dbReference type="GO" id="GO:0016020">
    <property type="term" value="C:membrane"/>
    <property type="evidence" value="ECO:0007669"/>
    <property type="project" value="UniProtKB-UniRule"/>
</dbReference>
<keyword evidence="10" id="KW-0812">Transmembrane</keyword>
<keyword evidence="4" id="KW-0732">Signal</keyword>
<dbReference type="Gene3D" id="3.40.50.2300">
    <property type="match status" value="1"/>
</dbReference>
<accession>A0A6B3SM70</accession>
<evidence type="ECO:0000256" key="3">
    <source>
        <dbReference type="ARBA" id="ARBA00022553"/>
    </source>
</evidence>
<feature type="transmembrane region" description="Helical" evidence="10">
    <location>
        <begin position="6"/>
        <end position="29"/>
    </location>
</feature>
<dbReference type="EMBL" id="JAAIVB010000041">
    <property type="protein sequence ID" value="NEX61920.1"/>
    <property type="molecule type" value="Genomic_DNA"/>
</dbReference>
<dbReference type="Pfam" id="PF00072">
    <property type="entry name" value="Response_reg"/>
    <property type="match status" value="1"/>
</dbReference>
<dbReference type="InterPro" id="IPR005467">
    <property type="entry name" value="His_kinase_dom"/>
</dbReference>
<reference evidence="14 15" key="1">
    <citation type="submission" date="2020-02" db="EMBL/GenBank/DDBJ databases">
        <authorList>
            <person name="Kim M.K."/>
        </authorList>
    </citation>
    <scope>NUCLEOTIDE SEQUENCE [LARGE SCALE GENOMIC DNA]</scope>
    <source>
        <strain evidence="14 15">17J57-3</strain>
    </source>
</reference>
<evidence type="ECO:0000256" key="4">
    <source>
        <dbReference type="ARBA" id="ARBA00022729"/>
    </source>
</evidence>
<feature type="transmembrane region" description="Helical" evidence="10">
    <location>
        <begin position="141"/>
        <end position="159"/>
    </location>
</feature>
<keyword evidence="3 9" id="KW-0597">Phosphoprotein</keyword>
<evidence type="ECO:0000256" key="2">
    <source>
        <dbReference type="ARBA" id="ARBA00012438"/>
    </source>
</evidence>
<evidence type="ECO:0000259" key="11">
    <source>
        <dbReference type="PROSITE" id="PS50109"/>
    </source>
</evidence>
<dbReference type="InterPro" id="IPR036890">
    <property type="entry name" value="HATPase_C_sf"/>
</dbReference>
<proteinExistence type="predicted"/>
<feature type="domain" description="Histidine kinase" evidence="11">
    <location>
        <begin position="285"/>
        <end position="504"/>
    </location>
</feature>
<dbReference type="Proteomes" id="UP000482155">
    <property type="component" value="Unassembled WGS sequence"/>
</dbReference>
<dbReference type="PRINTS" id="PR00344">
    <property type="entry name" value="BCTRLSENSOR"/>
</dbReference>
<dbReference type="Pfam" id="PF02518">
    <property type="entry name" value="HATPase_c"/>
    <property type="match status" value="1"/>
</dbReference>
<evidence type="ECO:0000256" key="6">
    <source>
        <dbReference type="ARBA" id="ARBA00023026"/>
    </source>
</evidence>
<feature type="transmembrane region" description="Helical" evidence="10">
    <location>
        <begin position="171"/>
        <end position="190"/>
    </location>
</feature>
<keyword evidence="15" id="KW-1185">Reference proteome</keyword>
<feature type="transmembrane region" description="Helical" evidence="10">
    <location>
        <begin position="41"/>
        <end position="66"/>
    </location>
</feature>
<dbReference type="AlphaFoldDB" id="A0A6B3SM70"/>
<dbReference type="SUPFAM" id="SSF47384">
    <property type="entry name" value="Homodimeric domain of signal transducing histidine kinase"/>
    <property type="match status" value="1"/>
</dbReference>
<gene>
    <name evidence="14" type="ORF">G3574_12605</name>
</gene>
<dbReference type="SUPFAM" id="SSF52172">
    <property type="entry name" value="CheY-like"/>
    <property type="match status" value="1"/>
</dbReference>
<comment type="function">
    <text evidence="7">Member of the two-component regulatory system BvgS/BvgA. Phosphorylates BvgA via a four-step phosphorelay in response to environmental signals.</text>
</comment>
<dbReference type="InterPro" id="IPR004358">
    <property type="entry name" value="Sig_transdc_His_kin-like_C"/>
</dbReference>
<dbReference type="SUPFAM" id="SSF55874">
    <property type="entry name" value="ATPase domain of HSP90 chaperone/DNA topoisomerase II/histidine kinase"/>
    <property type="match status" value="1"/>
</dbReference>
<comment type="catalytic activity">
    <reaction evidence="1">
        <text>ATP + protein L-histidine = ADP + protein N-phospho-L-histidine.</text>
        <dbReference type="EC" id="2.7.13.3"/>
    </reaction>
</comment>
<dbReference type="PANTHER" id="PTHR43547:SF2">
    <property type="entry name" value="HYBRID SIGNAL TRANSDUCTION HISTIDINE KINASE C"/>
    <property type="match status" value="1"/>
</dbReference>
<feature type="transmembrane region" description="Helical" evidence="10">
    <location>
        <begin position="216"/>
        <end position="237"/>
    </location>
</feature>
<evidence type="ECO:0000313" key="15">
    <source>
        <dbReference type="Proteomes" id="UP000482155"/>
    </source>
</evidence>
<keyword evidence="5" id="KW-0902">Two-component regulatory system</keyword>
<dbReference type="InterPro" id="IPR003594">
    <property type="entry name" value="HATPase_dom"/>
</dbReference>
<keyword evidence="10" id="KW-1133">Transmembrane helix</keyword>
<feature type="transmembrane region" description="Helical" evidence="10">
    <location>
        <begin position="107"/>
        <end position="129"/>
    </location>
</feature>
<dbReference type="Pfam" id="PF03707">
    <property type="entry name" value="MHYT"/>
    <property type="match status" value="3"/>
</dbReference>
<organism evidence="14 15">
    <name type="scientific">Noviherbaspirillum galbum</name>
    <dbReference type="NCBI Taxonomy" id="2709383"/>
    <lineage>
        <taxon>Bacteria</taxon>
        <taxon>Pseudomonadati</taxon>
        <taxon>Pseudomonadota</taxon>
        <taxon>Betaproteobacteria</taxon>
        <taxon>Burkholderiales</taxon>
        <taxon>Oxalobacteraceae</taxon>
        <taxon>Noviherbaspirillum</taxon>
    </lineage>
</organism>
<dbReference type="Gene3D" id="3.30.565.10">
    <property type="entry name" value="Histidine kinase-like ATPase, C-terminal domain"/>
    <property type="match status" value="1"/>
</dbReference>
<evidence type="ECO:0000256" key="8">
    <source>
        <dbReference type="ARBA" id="ARBA00070152"/>
    </source>
</evidence>
<sequence>MLQSHYVAPLVLVSIFVAIFASYTALSLAERVTRSRGLASILWMAGGAIAMGSGIWSMHFIGMLAFRLPIAIGFDFRITLVSLVLPIVVSGLALWQVSRPTLPFSRLAASALLMGGGINAMHYTGMAAMRMSPGIQYDVPLFVASVAIAIIASGAALWIAFRLRSDTPRVWLPRIGAAAVMGVAIVGMHYTGMEAARFPVGSICRAASDGFTQDGLAVLVIVATMALLTITMLASIYDAKLDAHNRSLRLTRAAAEERQALLLKERAARAEAEQLSEMKDEFLATLSHELRTPLSAILGWVQLLQMKGKTEEGMLDKGLQTIERNARLQAQLIEDLLDMSRIISGKISIEQRPVDLGSSVQSAVESLRPTALARNVSLQVRRQSDDTHMIGDPARLQQVMWNLLSNAIKFTHDGGKVAVTIGRMGGHLVVAVSDTGIGISQDFLPHVFGRFRQADSSMSRKYGGLGLGLSIVKQLVELHQGSIEVESEGEGKGATFTLRFPVAEERVDVLPNGMCVLEAPDGKALPGRLEGSCVLVVDDHADARELVERILVDAGATVIAAASAEQALAMVRARHPDVIISDIGMPGMDGYAFLRELKARTPDAGKAIPTIGLSAFSRAEDHVRAAREGFSCYLTKPFDPHELLSTVAALTSRREL</sequence>
<keyword evidence="10" id="KW-0472">Membrane</keyword>
<evidence type="ECO:0000256" key="1">
    <source>
        <dbReference type="ARBA" id="ARBA00000085"/>
    </source>
</evidence>
<evidence type="ECO:0000313" key="14">
    <source>
        <dbReference type="EMBL" id="NEX61920.1"/>
    </source>
</evidence>
<feature type="domain" description="Response regulatory" evidence="12">
    <location>
        <begin position="533"/>
        <end position="651"/>
    </location>
</feature>
<dbReference type="Pfam" id="PF00512">
    <property type="entry name" value="HisKA"/>
    <property type="match status" value="1"/>
</dbReference>
<feature type="domain" description="MHYT" evidence="13">
    <location>
        <begin position="6"/>
        <end position="199"/>
    </location>
</feature>
<protein>
    <recommendedName>
        <fullName evidence="8">Virulence sensor protein BvgS</fullName>
        <ecNumber evidence="2">2.7.13.3</ecNumber>
    </recommendedName>
</protein>
<dbReference type="CDD" id="cd16922">
    <property type="entry name" value="HATPase_EvgS-ArcB-TorS-like"/>
    <property type="match status" value="1"/>
</dbReference>
<dbReference type="CDD" id="cd00082">
    <property type="entry name" value="HisKA"/>
    <property type="match status" value="1"/>
</dbReference>
<dbReference type="SMART" id="SM00448">
    <property type="entry name" value="REC"/>
    <property type="match status" value="1"/>
</dbReference>
<dbReference type="PROSITE" id="PS50924">
    <property type="entry name" value="MHYT"/>
    <property type="match status" value="1"/>
</dbReference>
<dbReference type="InterPro" id="IPR003661">
    <property type="entry name" value="HisK_dim/P_dom"/>
</dbReference>
<dbReference type="PROSITE" id="PS50109">
    <property type="entry name" value="HIS_KIN"/>
    <property type="match status" value="1"/>
</dbReference>
<dbReference type="PANTHER" id="PTHR43547">
    <property type="entry name" value="TWO-COMPONENT HISTIDINE KINASE"/>
    <property type="match status" value="1"/>
</dbReference>